<keyword evidence="3" id="KW-0808">Transferase</keyword>
<dbReference type="InterPro" id="IPR036217">
    <property type="entry name" value="MethylDNA_cys_MeTrfase_DNAb"/>
</dbReference>
<dbReference type="EMBL" id="PCTN01000060">
    <property type="protein sequence ID" value="PIP75864.1"/>
    <property type="molecule type" value="Genomic_DNA"/>
</dbReference>
<dbReference type="InterPro" id="IPR036388">
    <property type="entry name" value="WH-like_DNA-bd_sf"/>
</dbReference>
<organism evidence="3 4">
    <name type="scientific">Candidatus Kuenenbacteria bacterium CG22_combo_CG10-13_8_21_14_all_39_9</name>
    <dbReference type="NCBI Taxonomy" id="1974621"/>
    <lineage>
        <taxon>Bacteria</taxon>
        <taxon>Candidatus Kueneniibacteriota</taxon>
    </lineage>
</organism>
<dbReference type="GO" id="GO:0006281">
    <property type="term" value="P:DNA repair"/>
    <property type="evidence" value="ECO:0007669"/>
    <property type="project" value="InterPro"/>
</dbReference>
<dbReference type="InterPro" id="IPR014048">
    <property type="entry name" value="MethylDNA_cys_MeTrfase_DNA-bd"/>
</dbReference>
<comment type="caution">
    <text evidence="3">The sequence shown here is derived from an EMBL/GenBank/DDBJ whole genome shotgun (WGS) entry which is preliminary data.</text>
</comment>
<sequence>MSGNFKREVLDVVKKIPQGKILTYKEVAKHIGSSKAYRAVGNILSKNFDPRIPCHWVIRSDGKIGGYNRGTDHFSLSNGNLYQRICVF</sequence>
<evidence type="ECO:0000259" key="2">
    <source>
        <dbReference type="Pfam" id="PF01035"/>
    </source>
</evidence>
<dbReference type="GO" id="GO:0008168">
    <property type="term" value="F:methyltransferase activity"/>
    <property type="evidence" value="ECO:0007669"/>
    <property type="project" value="UniProtKB-KW"/>
</dbReference>
<evidence type="ECO:0000256" key="1">
    <source>
        <dbReference type="ARBA" id="ARBA00022763"/>
    </source>
</evidence>
<dbReference type="Proteomes" id="UP000230159">
    <property type="component" value="Unassembled WGS sequence"/>
</dbReference>
<dbReference type="Pfam" id="PF01035">
    <property type="entry name" value="DNA_binding_1"/>
    <property type="match status" value="1"/>
</dbReference>
<protein>
    <submittedName>
        <fullName evidence="3">6-O-methylguanine DNA methyltransferase</fullName>
    </submittedName>
</protein>
<keyword evidence="3" id="KW-0489">Methyltransferase</keyword>
<dbReference type="AlphaFoldDB" id="A0A2H0D129"/>
<dbReference type="GO" id="GO:0032259">
    <property type="term" value="P:methylation"/>
    <property type="evidence" value="ECO:0007669"/>
    <property type="project" value="UniProtKB-KW"/>
</dbReference>
<gene>
    <name evidence="3" type="ORF">COW86_01360</name>
</gene>
<dbReference type="SUPFAM" id="SSF46767">
    <property type="entry name" value="Methylated DNA-protein cysteine methyltransferase, C-terminal domain"/>
    <property type="match status" value="1"/>
</dbReference>
<keyword evidence="1" id="KW-0227">DNA damage</keyword>
<dbReference type="CDD" id="cd06445">
    <property type="entry name" value="ATase"/>
    <property type="match status" value="1"/>
</dbReference>
<dbReference type="NCBIfam" id="TIGR00589">
    <property type="entry name" value="ogt"/>
    <property type="match status" value="1"/>
</dbReference>
<proteinExistence type="predicted"/>
<evidence type="ECO:0000313" key="4">
    <source>
        <dbReference type="Proteomes" id="UP000230159"/>
    </source>
</evidence>
<name>A0A2H0D129_9BACT</name>
<evidence type="ECO:0000313" key="3">
    <source>
        <dbReference type="EMBL" id="PIP75864.1"/>
    </source>
</evidence>
<reference evidence="3 4" key="1">
    <citation type="submission" date="2017-09" db="EMBL/GenBank/DDBJ databases">
        <title>Depth-based differentiation of microbial function through sediment-hosted aquifers and enrichment of novel symbionts in the deep terrestrial subsurface.</title>
        <authorList>
            <person name="Probst A.J."/>
            <person name="Ladd B."/>
            <person name="Jarett J.K."/>
            <person name="Geller-Mcgrath D.E."/>
            <person name="Sieber C.M."/>
            <person name="Emerson J.B."/>
            <person name="Anantharaman K."/>
            <person name="Thomas B.C."/>
            <person name="Malmstrom R."/>
            <person name="Stieglmeier M."/>
            <person name="Klingl A."/>
            <person name="Woyke T."/>
            <person name="Ryan C.M."/>
            <person name="Banfield J.F."/>
        </authorList>
    </citation>
    <scope>NUCLEOTIDE SEQUENCE [LARGE SCALE GENOMIC DNA]</scope>
    <source>
        <strain evidence="3">CG22_combo_CG10-13_8_21_14_all_39_9</strain>
    </source>
</reference>
<dbReference type="Gene3D" id="1.10.10.10">
    <property type="entry name" value="Winged helix-like DNA-binding domain superfamily/Winged helix DNA-binding domain"/>
    <property type="match status" value="1"/>
</dbReference>
<dbReference type="PANTHER" id="PTHR10815">
    <property type="entry name" value="METHYLATED-DNA--PROTEIN-CYSTEINE METHYLTRANSFERASE"/>
    <property type="match status" value="1"/>
</dbReference>
<dbReference type="PANTHER" id="PTHR10815:SF13">
    <property type="entry name" value="METHYLATED-DNA--PROTEIN-CYSTEINE METHYLTRANSFERASE"/>
    <property type="match status" value="1"/>
</dbReference>
<accession>A0A2H0D129</accession>
<feature type="domain" description="Methylated-DNA-[protein]-cysteine S-methyltransferase DNA binding" evidence="2">
    <location>
        <begin position="4"/>
        <end position="72"/>
    </location>
</feature>